<feature type="domain" description="Methyltransferase type 11" evidence="1">
    <location>
        <begin position="202"/>
        <end position="293"/>
    </location>
</feature>
<dbReference type="InterPro" id="IPR013216">
    <property type="entry name" value="Methyltransf_11"/>
</dbReference>
<dbReference type="Pfam" id="PF08241">
    <property type="entry name" value="Methyltransf_11"/>
    <property type="match status" value="1"/>
</dbReference>
<proteinExistence type="predicted"/>
<organism evidence="2 3">
    <name type="scientific">Ktedonobacter robiniae</name>
    <dbReference type="NCBI Taxonomy" id="2778365"/>
    <lineage>
        <taxon>Bacteria</taxon>
        <taxon>Bacillati</taxon>
        <taxon>Chloroflexota</taxon>
        <taxon>Ktedonobacteria</taxon>
        <taxon>Ktedonobacterales</taxon>
        <taxon>Ktedonobacteraceae</taxon>
        <taxon>Ktedonobacter</taxon>
    </lineage>
</organism>
<dbReference type="SUPFAM" id="SSF53335">
    <property type="entry name" value="S-adenosyl-L-methionine-dependent methyltransferases"/>
    <property type="match status" value="1"/>
</dbReference>
<protein>
    <recommendedName>
        <fullName evidence="1">Methyltransferase type 11 domain-containing protein</fullName>
    </recommendedName>
</protein>
<name>A0ABQ3V269_9CHLR</name>
<gene>
    <name evidence="2" type="ORF">KSB_74880</name>
</gene>
<evidence type="ECO:0000259" key="1">
    <source>
        <dbReference type="Pfam" id="PF08241"/>
    </source>
</evidence>
<reference evidence="2 3" key="1">
    <citation type="journal article" date="2021" name="Int. J. Syst. Evol. Microbiol.">
        <title>Reticulibacter mediterranei gen. nov., sp. nov., within the new family Reticulibacteraceae fam. nov., and Ktedonospora formicarum gen. nov., sp. nov., Ktedonobacter robiniae sp. nov., Dictyobacter formicarum sp. nov. and Dictyobacter arantiisoli sp. nov., belonging to the class Ktedonobacteria.</title>
        <authorList>
            <person name="Yabe S."/>
            <person name="Zheng Y."/>
            <person name="Wang C.M."/>
            <person name="Sakai Y."/>
            <person name="Abe K."/>
            <person name="Yokota A."/>
            <person name="Donadio S."/>
            <person name="Cavaletti L."/>
            <person name="Monciardini P."/>
        </authorList>
    </citation>
    <scope>NUCLEOTIDE SEQUENCE [LARGE SCALE GENOMIC DNA]</scope>
    <source>
        <strain evidence="2 3">SOSP1-30</strain>
    </source>
</reference>
<dbReference type="RefSeq" id="WP_201375238.1">
    <property type="nucleotide sequence ID" value="NZ_BNJG01000003.1"/>
</dbReference>
<dbReference type="CDD" id="cd02440">
    <property type="entry name" value="AdoMet_MTases"/>
    <property type="match status" value="1"/>
</dbReference>
<keyword evidence="3" id="KW-1185">Reference proteome</keyword>
<dbReference type="EMBL" id="BNJG01000003">
    <property type="protein sequence ID" value="GHO59013.1"/>
    <property type="molecule type" value="Genomic_DNA"/>
</dbReference>
<dbReference type="Gene3D" id="3.40.50.150">
    <property type="entry name" value="Vaccinia Virus protein VP39"/>
    <property type="match status" value="1"/>
</dbReference>
<accession>A0ABQ3V269</accession>
<sequence>MAANWWETLTELVTTLEQKHIDYTILNRAALYAQGALEEVPHAIEISIQWDLFALAHELLPSGSITHEGNAARFSFRKQPFRVTLSCQYNTVVATDPDRLHIEHVGRHFWVKALDYYVRTLSSKDELVRAIKAYWRRLQEQNNRLNMQAWNQDTYDAWLARFGSPQEAAQRILKDPRGRLGSLVHHLPVVQGKKIINLLGSHGAKAISLAQLGARATVVDISEGNARYARDVAQAAGVDLRYIVSDVLSLPESELDASYDLVLLELGVLHYFVDLEPLFSIIKRLLHPDGLLLLQDFHPISTKLIISKGAKHKVKGNYFDKALITKPVALSKHLPTGKQENAPIVYQRQWTLGEIVTAVAASGLIISSLDEEPNPKLDDIGIPKLFTLTARNVTL</sequence>
<evidence type="ECO:0000313" key="2">
    <source>
        <dbReference type="EMBL" id="GHO59013.1"/>
    </source>
</evidence>
<dbReference type="Proteomes" id="UP000654345">
    <property type="component" value="Unassembled WGS sequence"/>
</dbReference>
<comment type="caution">
    <text evidence="2">The sequence shown here is derived from an EMBL/GenBank/DDBJ whole genome shotgun (WGS) entry which is preliminary data.</text>
</comment>
<evidence type="ECO:0000313" key="3">
    <source>
        <dbReference type="Proteomes" id="UP000654345"/>
    </source>
</evidence>
<dbReference type="InterPro" id="IPR029063">
    <property type="entry name" value="SAM-dependent_MTases_sf"/>
</dbReference>